<gene>
    <name evidence="4" type="ORF">ACH49W_06745</name>
</gene>
<comment type="similarity">
    <text evidence="1">Belongs to the CdaR family.</text>
</comment>
<evidence type="ECO:0000259" key="2">
    <source>
        <dbReference type="Pfam" id="PF13556"/>
    </source>
</evidence>
<dbReference type="InterPro" id="IPR025736">
    <property type="entry name" value="PucR_C-HTH_dom"/>
</dbReference>
<feature type="domain" description="PucR C-terminal helix-turn-helix" evidence="2">
    <location>
        <begin position="344"/>
        <end position="392"/>
    </location>
</feature>
<sequence length="416" mass="45688">MTTPWPTPSTAVQELIRRGAEIMLDPRADWLEELYTATLGRLQAHAPVDDPALAASMRTGSAAILRDWAVFNVGDPGRRVPPNLAPETLHIARDLARRGMDPGALDAYRLGQSVAWRRWMRLCFDLTSDRAELAELLDVSERSISTYIDDTIDAIGQQLDRERVRLGGAVDRLSAVTLLLEGAPIHRARAEMQLGYGLTGPHTAAIVWSSTGADAGALESVAEALTRVSDAARRLTIVAGSAALWVWLPVDTAVTTKRVTERLDPDADVHVAIGRPGRDLDGFRRSHLDALTTQRMLARLTSPQRVAHYDDVALVALMTGDPTRADEFVRDTLGALLHADPETRRTLTTYLREQCNTSRTAERLFTHRNTVIRRLDQAKALLPRPLATNPIAVAAALEVLHWRGTPPPADPKGQPR</sequence>
<dbReference type="PANTHER" id="PTHR33744:SF1">
    <property type="entry name" value="DNA-BINDING TRANSCRIPTIONAL ACTIVATOR ADER"/>
    <property type="match status" value="1"/>
</dbReference>
<accession>A0ABW7WW27</accession>
<dbReference type="InterPro" id="IPR042070">
    <property type="entry name" value="PucR_C-HTH_sf"/>
</dbReference>
<feature type="domain" description="CdaR GGDEF-like" evidence="3">
    <location>
        <begin position="188"/>
        <end position="296"/>
    </location>
</feature>
<dbReference type="InterPro" id="IPR041522">
    <property type="entry name" value="CdaR_GGDEF"/>
</dbReference>
<reference evidence="4 5" key="1">
    <citation type="submission" date="2024-10" db="EMBL/GenBank/DDBJ databases">
        <title>The Natural Products Discovery Center: Release of the First 8490 Sequenced Strains for Exploring Actinobacteria Biosynthetic Diversity.</title>
        <authorList>
            <person name="Kalkreuter E."/>
            <person name="Kautsar S.A."/>
            <person name="Yang D."/>
            <person name="Bader C.D."/>
            <person name="Teijaro C.N."/>
            <person name="Fluegel L."/>
            <person name="Davis C.M."/>
            <person name="Simpson J.R."/>
            <person name="Lauterbach L."/>
            <person name="Steele A.D."/>
            <person name="Gui C."/>
            <person name="Meng S."/>
            <person name="Li G."/>
            <person name="Viehrig K."/>
            <person name="Ye F."/>
            <person name="Su P."/>
            <person name="Kiefer A.F."/>
            <person name="Nichols A."/>
            <person name="Cepeda A.J."/>
            <person name="Yan W."/>
            <person name="Fan B."/>
            <person name="Jiang Y."/>
            <person name="Adhikari A."/>
            <person name="Zheng C.-J."/>
            <person name="Schuster L."/>
            <person name="Cowan T.M."/>
            <person name="Smanski M.J."/>
            <person name="Chevrette M.G."/>
            <person name="De Carvalho L.P.S."/>
            <person name="Shen B."/>
        </authorList>
    </citation>
    <scope>NUCLEOTIDE SEQUENCE [LARGE SCALE GENOMIC DNA]</scope>
    <source>
        <strain evidence="4 5">NPDC019275</strain>
    </source>
</reference>
<evidence type="ECO:0000313" key="5">
    <source>
        <dbReference type="Proteomes" id="UP001611415"/>
    </source>
</evidence>
<dbReference type="InterPro" id="IPR051448">
    <property type="entry name" value="CdaR-like_regulators"/>
</dbReference>
<organism evidence="4 5">
    <name type="scientific">Nocardia xishanensis</name>
    <dbReference type="NCBI Taxonomy" id="238964"/>
    <lineage>
        <taxon>Bacteria</taxon>
        <taxon>Bacillati</taxon>
        <taxon>Actinomycetota</taxon>
        <taxon>Actinomycetes</taxon>
        <taxon>Mycobacteriales</taxon>
        <taxon>Nocardiaceae</taxon>
        <taxon>Nocardia</taxon>
    </lineage>
</organism>
<dbReference type="Gene3D" id="1.10.10.2840">
    <property type="entry name" value="PucR C-terminal helix-turn-helix domain"/>
    <property type="match status" value="1"/>
</dbReference>
<dbReference type="EMBL" id="JBIRYO010000003">
    <property type="protein sequence ID" value="MFI2473061.1"/>
    <property type="molecule type" value="Genomic_DNA"/>
</dbReference>
<protein>
    <submittedName>
        <fullName evidence="4">PucR family transcriptional regulator</fullName>
    </submittedName>
</protein>
<dbReference type="Proteomes" id="UP001611415">
    <property type="component" value="Unassembled WGS sequence"/>
</dbReference>
<proteinExistence type="inferred from homology"/>
<evidence type="ECO:0000259" key="3">
    <source>
        <dbReference type="Pfam" id="PF17853"/>
    </source>
</evidence>
<evidence type="ECO:0000313" key="4">
    <source>
        <dbReference type="EMBL" id="MFI2473061.1"/>
    </source>
</evidence>
<dbReference type="Pfam" id="PF17853">
    <property type="entry name" value="GGDEF_2"/>
    <property type="match status" value="1"/>
</dbReference>
<name>A0ABW7WW27_9NOCA</name>
<dbReference type="RefSeq" id="WP_357408565.1">
    <property type="nucleotide sequence ID" value="NZ_JBEYCD010000012.1"/>
</dbReference>
<keyword evidence="5" id="KW-1185">Reference proteome</keyword>
<comment type="caution">
    <text evidence="4">The sequence shown here is derived from an EMBL/GenBank/DDBJ whole genome shotgun (WGS) entry which is preliminary data.</text>
</comment>
<dbReference type="Pfam" id="PF13556">
    <property type="entry name" value="HTH_30"/>
    <property type="match status" value="1"/>
</dbReference>
<evidence type="ECO:0000256" key="1">
    <source>
        <dbReference type="ARBA" id="ARBA00006754"/>
    </source>
</evidence>
<dbReference type="PANTHER" id="PTHR33744">
    <property type="entry name" value="CARBOHYDRATE DIACID REGULATOR"/>
    <property type="match status" value="1"/>
</dbReference>